<dbReference type="EMBL" id="JAAMPC010000007">
    <property type="protein sequence ID" value="KAG2302402.1"/>
    <property type="molecule type" value="Genomic_DNA"/>
</dbReference>
<comment type="caution">
    <text evidence="2">The sequence shown here is derived from an EMBL/GenBank/DDBJ whole genome shotgun (WGS) entry which is preliminary data.</text>
</comment>
<evidence type="ECO:0000256" key="1">
    <source>
        <dbReference type="SAM" id="MobiDB-lite"/>
    </source>
</evidence>
<accession>A0A8X7V504</accession>
<evidence type="ECO:0000313" key="2">
    <source>
        <dbReference type="EMBL" id="KAG2302402.1"/>
    </source>
</evidence>
<name>A0A8X7V504_BRACI</name>
<feature type="compositionally biased region" description="Basic and acidic residues" evidence="1">
    <location>
        <begin position="25"/>
        <end position="35"/>
    </location>
</feature>
<organism evidence="2 3">
    <name type="scientific">Brassica carinata</name>
    <name type="common">Ethiopian mustard</name>
    <name type="synonym">Abyssinian cabbage</name>
    <dbReference type="NCBI Taxonomy" id="52824"/>
    <lineage>
        <taxon>Eukaryota</taxon>
        <taxon>Viridiplantae</taxon>
        <taxon>Streptophyta</taxon>
        <taxon>Embryophyta</taxon>
        <taxon>Tracheophyta</taxon>
        <taxon>Spermatophyta</taxon>
        <taxon>Magnoliopsida</taxon>
        <taxon>eudicotyledons</taxon>
        <taxon>Gunneridae</taxon>
        <taxon>Pentapetalae</taxon>
        <taxon>rosids</taxon>
        <taxon>malvids</taxon>
        <taxon>Brassicales</taxon>
        <taxon>Brassicaceae</taxon>
        <taxon>Brassiceae</taxon>
        <taxon>Brassica</taxon>
    </lineage>
</organism>
<dbReference type="Proteomes" id="UP000886595">
    <property type="component" value="Unassembled WGS sequence"/>
</dbReference>
<sequence length="318" mass="34911">MSDYSYRESFSYCFRARESIEGRNAVKDKNDKEDCSESTEGDTPEQDTSNVIANMVVTQLKEEISGIVERVAVGVDLQVKNTIMGLNIDQRINLLETFINPLLGLENRIAGIVADKIEAMQEVVINEVCLRLSNDVPAKPHDINQNEAQRRTSQPVMNDGSISRSYGHIPSPGIPQTVDHTQTIDKVVSDIQQSHGSCEVVGNITKDTLPPAEMDTSIGLAASANPLHDRWTDVDNPVSAQDAQLTHPTEVNEPSFSLGVGVSQEPPITAADTANPYRMFYRLPGQRSLPLHRAISRDLMLLPRGLRTLNATQPLSAA</sequence>
<gene>
    <name evidence="2" type="ORF">Bca52824_031053</name>
</gene>
<evidence type="ECO:0000313" key="3">
    <source>
        <dbReference type="Proteomes" id="UP000886595"/>
    </source>
</evidence>
<protein>
    <submittedName>
        <fullName evidence="2">Uncharacterized protein</fullName>
    </submittedName>
</protein>
<keyword evidence="3" id="KW-1185">Reference proteome</keyword>
<reference evidence="2 3" key="1">
    <citation type="submission" date="2020-02" db="EMBL/GenBank/DDBJ databases">
        <authorList>
            <person name="Ma Q."/>
            <person name="Huang Y."/>
            <person name="Song X."/>
            <person name="Pei D."/>
        </authorList>
    </citation>
    <scope>NUCLEOTIDE SEQUENCE [LARGE SCALE GENOMIC DNA]</scope>
    <source>
        <strain evidence="2">Sxm20200214</strain>
        <tissue evidence="2">Leaf</tissue>
    </source>
</reference>
<feature type="compositionally biased region" description="Acidic residues" evidence="1">
    <location>
        <begin position="36"/>
        <end position="45"/>
    </location>
</feature>
<feature type="region of interest" description="Disordered" evidence="1">
    <location>
        <begin position="25"/>
        <end position="48"/>
    </location>
</feature>
<proteinExistence type="predicted"/>
<dbReference type="AlphaFoldDB" id="A0A8X7V504"/>